<proteinExistence type="predicted"/>
<comment type="caution">
    <text evidence="1">The sequence shown here is derived from an EMBL/GenBank/DDBJ whole genome shotgun (WGS) entry which is preliminary data.</text>
</comment>
<name>A0ABN3TC45_9ACTN</name>
<evidence type="ECO:0000313" key="2">
    <source>
        <dbReference type="Proteomes" id="UP001501666"/>
    </source>
</evidence>
<protein>
    <submittedName>
        <fullName evidence="1">Uncharacterized protein</fullName>
    </submittedName>
</protein>
<dbReference type="Proteomes" id="UP001501666">
    <property type="component" value="Unassembled WGS sequence"/>
</dbReference>
<evidence type="ECO:0000313" key="1">
    <source>
        <dbReference type="EMBL" id="GAA2699179.1"/>
    </source>
</evidence>
<dbReference type="EMBL" id="BAAATE010000054">
    <property type="protein sequence ID" value="GAA2699179.1"/>
    <property type="molecule type" value="Genomic_DNA"/>
</dbReference>
<reference evidence="1 2" key="1">
    <citation type="journal article" date="2019" name="Int. J. Syst. Evol. Microbiol.">
        <title>The Global Catalogue of Microorganisms (GCM) 10K type strain sequencing project: providing services to taxonomists for standard genome sequencing and annotation.</title>
        <authorList>
            <consortium name="The Broad Institute Genomics Platform"/>
            <consortium name="The Broad Institute Genome Sequencing Center for Infectious Disease"/>
            <person name="Wu L."/>
            <person name="Ma J."/>
        </authorList>
    </citation>
    <scope>NUCLEOTIDE SEQUENCE [LARGE SCALE GENOMIC DNA]</scope>
    <source>
        <strain evidence="1 2">JCM 6835</strain>
    </source>
</reference>
<gene>
    <name evidence="1" type="ORF">GCM10010412_095520</name>
</gene>
<keyword evidence="2" id="KW-1185">Reference proteome</keyword>
<sequence length="101" mass="11479">MGIAADYLGRFHSIHLPSPQRGGQPWRITWNAPLHADRVRVRAWTCDCRAVFYELCHASGQGFIRKTVQGEHGQRMVSESDRVRVKDAQALWEALISGHAR</sequence>
<organism evidence="1 2">
    <name type="scientific">Nonomuraea recticatena</name>
    <dbReference type="NCBI Taxonomy" id="46178"/>
    <lineage>
        <taxon>Bacteria</taxon>
        <taxon>Bacillati</taxon>
        <taxon>Actinomycetota</taxon>
        <taxon>Actinomycetes</taxon>
        <taxon>Streptosporangiales</taxon>
        <taxon>Streptosporangiaceae</taxon>
        <taxon>Nonomuraea</taxon>
    </lineage>
</organism>
<accession>A0ABN3TC45</accession>